<dbReference type="Pfam" id="PF00534">
    <property type="entry name" value="Glycos_transf_1"/>
    <property type="match status" value="1"/>
</dbReference>
<reference evidence="2 3" key="2">
    <citation type="journal article" date="2011" name="ISME J.">
        <title>RNA-seq reveals cooperative metabolic interactions between two termite-gut spirochete species in co-culture.</title>
        <authorList>
            <person name="Rosenthal A.Z."/>
            <person name="Matson E.G."/>
            <person name="Eldar A."/>
            <person name="Leadbetter J.R."/>
        </authorList>
    </citation>
    <scope>NUCLEOTIDE SEQUENCE [LARGE SCALE GENOMIC DNA]</scope>
    <source>
        <strain evidence="3">ATCC BAA-887 / DSM 12427 / ZAS-2</strain>
    </source>
</reference>
<dbReference type="Gene3D" id="3.40.50.2000">
    <property type="entry name" value="Glycogen Phosphorylase B"/>
    <property type="match status" value="2"/>
</dbReference>
<dbReference type="InterPro" id="IPR001296">
    <property type="entry name" value="Glyco_trans_1"/>
</dbReference>
<feature type="domain" description="Glycosyl transferase family 1" evidence="1">
    <location>
        <begin position="189"/>
        <end position="336"/>
    </location>
</feature>
<dbReference type="Proteomes" id="UP000009223">
    <property type="component" value="Chromosome"/>
</dbReference>
<reference evidence="3" key="1">
    <citation type="submission" date="2009-12" db="EMBL/GenBank/DDBJ databases">
        <title>Complete sequence of Treponema primitia strain ZAS-2.</title>
        <authorList>
            <person name="Tetu S.G."/>
            <person name="Matson E."/>
            <person name="Ren Q."/>
            <person name="Seshadri R."/>
            <person name="Elbourne L."/>
            <person name="Hassan K.A."/>
            <person name="Durkin A."/>
            <person name="Radune D."/>
            <person name="Mohamoud Y."/>
            <person name="Shay R."/>
            <person name="Jin S."/>
            <person name="Zhang X."/>
            <person name="Lucey K."/>
            <person name="Ballor N.R."/>
            <person name="Ottesen E."/>
            <person name="Rosenthal R."/>
            <person name="Allen A."/>
            <person name="Leadbetter J.R."/>
            <person name="Paulsen I.T."/>
        </authorList>
    </citation>
    <scope>NUCLEOTIDE SEQUENCE [LARGE SCALE GENOMIC DNA]</scope>
    <source>
        <strain evidence="3">ATCC BAA-887 / DSM 12427 / ZAS-2</strain>
    </source>
</reference>
<evidence type="ECO:0000259" key="1">
    <source>
        <dbReference type="Pfam" id="PF00534"/>
    </source>
</evidence>
<sequence>MANKINILVASMYPGIFGGIDRCIMNYVINMNPDKFQFDFICYSYHNEQPGCRKEIIDNGGRIFIVPGRKKNISNYKMLNKICKNNYYDIVWVNLGDLFNIRLLKIARKHNIRKRIVHGHSIGSEAGIISRLVHQINKILLPKYATDFWACSKIAGEYFFTKKIRCSSSFKIIHNAIDAKKFNFKNDIRNMKRKELNVDGNFVIGHVGRFSPVKNHQFLVKIFYEIYKKCPDSILLLIGEGELRTDIERLVKSLALEKNIYFLGHRMDMPELFHAMDVFVFPSYFEGLGLAVVEAQAASLQCFVSKTVPTEVKIVRDSVSFIDINETAEKWADEILQKKYYQRISTLEEMKNQEYDIKTESKKMELYLS</sequence>
<dbReference type="PANTHER" id="PTHR45947">
    <property type="entry name" value="SULFOQUINOVOSYL TRANSFERASE SQD2"/>
    <property type="match status" value="1"/>
</dbReference>
<dbReference type="InterPro" id="IPR050194">
    <property type="entry name" value="Glycosyltransferase_grp1"/>
</dbReference>
<accession>F5YNZ2</accession>
<dbReference type="OrthoDB" id="9804196at2"/>
<dbReference type="KEGG" id="tpi:TREPR_0012"/>
<dbReference type="HOGENOM" id="CLU_009583_33_1_12"/>
<proteinExistence type="predicted"/>
<evidence type="ECO:0000313" key="3">
    <source>
        <dbReference type="Proteomes" id="UP000009223"/>
    </source>
</evidence>
<dbReference type="EMBL" id="CP001843">
    <property type="protein sequence ID" value="AEF84492.1"/>
    <property type="molecule type" value="Genomic_DNA"/>
</dbReference>
<dbReference type="CDD" id="cd03812">
    <property type="entry name" value="GT4_CapH-like"/>
    <property type="match status" value="1"/>
</dbReference>
<dbReference type="RefSeq" id="WP_015706438.1">
    <property type="nucleotide sequence ID" value="NC_015578.1"/>
</dbReference>
<dbReference type="SUPFAM" id="SSF53756">
    <property type="entry name" value="UDP-Glycosyltransferase/glycogen phosphorylase"/>
    <property type="match status" value="1"/>
</dbReference>
<dbReference type="STRING" id="545694.TREPR_0012"/>
<name>F5YNZ2_TREPZ</name>
<protein>
    <submittedName>
        <fullName evidence="2">Capsular polysaccharide biosynthesis protein</fullName>
    </submittedName>
</protein>
<gene>
    <name evidence="2" type="ordered locus">TREPR_0012</name>
</gene>
<dbReference type="eggNOG" id="COG0438">
    <property type="taxonomic scope" value="Bacteria"/>
</dbReference>
<keyword evidence="3" id="KW-1185">Reference proteome</keyword>
<dbReference type="GO" id="GO:0016757">
    <property type="term" value="F:glycosyltransferase activity"/>
    <property type="evidence" value="ECO:0007669"/>
    <property type="project" value="InterPro"/>
</dbReference>
<organism evidence="2 3">
    <name type="scientific">Treponema primitia (strain ATCC BAA-887 / DSM 12427 / ZAS-2)</name>
    <dbReference type="NCBI Taxonomy" id="545694"/>
    <lineage>
        <taxon>Bacteria</taxon>
        <taxon>Pseudomonadati</taxon>
        <taxon>Spirochaetota</taxon>
        <taxon>Spirochaetia</taxon>
        <taxon>Spirochaetales</taxon>
        <taxon>Treponemataceae</taxon>
        <taxon>Treponema</taxon>
    </lineage>
</organism>
<dbReference type="AlphaFoldDB" id="F5YNZ2"/>
<dbReference type="PANTHER" id="PTHR45947:SF3">
    <property type="entry name" value="SULFOQUINOVOSYL TRANSFERASE SQD2"/>
    <property type="match status" value="1"/>
</dbReference>
<evidence type="ECO:0000313" key="2">
    <source>
        <dbReference type="EMBL" id="AEF84492.1"/>
    </source>
</evidence>